<dbReference type="InterPro" id="IPR011992">
    <property type="entry name" value="EF-hand-dom_pair"/>
</dbReference>
<dbReference type="SUPFAM" id="SSF47473">
    <property type="entry name" value="EF-hand"/>
    <property type="match status" value="1"/>
</dbReference>
<keyword evidence="2" id="KW-0808">Transferase</keyword>
<dbReference type="Pfam" id="PF00069">
    <property type="entry name" value="Pkinase"/>
    <property type="match status" value="1"/>
</dbReference>
<dbReference type="InterPro" id="IPR000719">
    <property type="entry name" value="Prot_kinase_dom"/>
</dbReference>
<dbReference type="RefSeq" id="XP_008870367.1">
    <property type="nucleotide sequence ID" value="XM_008872145.1"/>
</dbReference>
<name>A0A024U551_9STRA</name>
<feature type="domain" description="Protein kinase" evidence="6">
    <location>
        <begin position="58"/>
        <end position="276"/>
    </location>
</feature>
<evidence type="ECO:0000256" key="2">
    <source>
        <dbReference type="ARBA" id="ARBA00022679"/>
    </source>
</evidence>
<sequence length="276" mass="31330">MGTGPSGLPSRGKLRNIILLRLHHLLVDRQECLESWLVHAFQKLDLSNMGYVPLDAIFSIVESMGGSGSGKKTVPVTREECRRVATAFDFDANGRFHYMRFIWFVLPPGKMFIREEKAVGIHGIFHTSRGTWDVGQLPITIKRLEMNQQMLELVDDLRIQISLLATLAHPNLLRYVGSTMSDLTLWVCQEWSEASSIRTILGAFGRMSEPTIRRYIVQVVEGLQFLHANSVLHRYSCCTMQTLINAAGRFTASQLVSTRRDWSRWGSSQSAHPFEH</sequence>
<dbReference type="Gene3D" id="1.10.238.10">
    <property type="entry name" value="EF-hand"/>
    <property type="match status" value="1"/>
</dbReference>
<dbReference type="EMBL" id="KI913963">
    <property type="protein sequence ID" value="ETW01369.1"/>
    <property type="molecule type" value="Genomic_DNA"/>
</dbReference>
<protein>
    <submittedName>
        <fullName evidence="7">STE/STE11 protein kinase, variant 2</fullName>
    </submittedName>
</protein>
<evidence type="ECO:0000256" key="5">
    <source>
        <dbReference type="ARBA" id="ARBA00022840"/>
    </source>
</evidence>
<evidence type="ECO:0000313" key="7">
    <source>
        <dbReference type="EMBL" id="ETW01369.1"/>
    </source>
</evidence>
<gene>
    <name evidence="7" type="ORF">H310_06919</name>
</gene>
<organism evidence="7">
    <name type="scientific">Aphanomyces invadans</name>
    <dbReference type="NCBI Taxonomy" id="157072"/>
    <lineage>
        <taxon>Eukaryota</taxon>
        <taxon>Sar</taxon>
        <taxon>Stramenopiles</taxon>
        <taxon>Oomycota</taxon>
        <taxon>Saprolegniomycetes</taxon>
        <taxon>Saprolegniales</taxon>
        <taxon>Verrucalvaceae</taxon>
        <taxon>Aphanomyces</taxon>
    </lineage>
</organism>
<evidence type="ECO:0000256" key="1">
    <source>
        <dbReference type="ARBA" id="ARBA00022527"/>
    </source>
</evidence>
<dbReference type="VEuPathDB" id="FungiDB:H310_06919"/>
<dbReference type="InterPro" id="IPR011009">
    <property type="entry name" value="Kinase-like_dom_sf"/>
</dbReference>
<accession>A0A024U551</accession>
<dbReference type="AlphaFoldDB" id="A0A024U551"/>
<dbReference type="GeneID" id="20083969"/>
<dbReference type="PROSITE" id="PS50011">
    <property type="entry name" value="PROTEIN_KINASE_DOM"/>
    <property type="match status" value="1"/>
</dbReference>
<evidence type="ECO:0000259" key="6">
    <source>
        <dbReference type="PROSITE" id="PS50011"/>
    </source>
</evidence>
<proteinExistence type="predicted"/>
<keyword evidence="5" id="KW-0067">ATP-binding</keyword>
<dbReference type="PANTHER" id="PTHR11584">
    <property type="entry name" value="SERINE/THREONINE PROTEIN KINASE"/>
    <property type="match status" value="1"/>
</dbReference>
<keyword evidence="4 7" id="KW-0418">Kinase</keyword>
<keyword evidence="3" id="KW-0547">Nucleotide-binding</keyword>
<dbReference type="GO" id="GO:0004674">
    <property type="term" value="F:protein serine/threonine kinase activity"/>
    <property type="evidence" value="ECO:0007669"/>
    <property type="project" value="UniProtKB-KW"/>
</dbReference>
<dbReference type="Gene3D" id="1.10.510.10">
    <property type="entry name" value="Transferase(Phosphotransferase) domain 1"/>
    <property type="match status" value="1"/>
</dbReference>
<dbReference type="OrthoDB" id="74619at2759"/>
<dbReference type="GO" id="GO:0005524">
    <property type="term" value="F:ATP binding"/>
    <property type="evidence" value="ECO:0007669"/>
    <property type="project" value="UniProtKB-KW"/>
</dbReference>
<evidence type="ECO:0000256" key="4">
    <source>
        <dbReference type="ARBA" id="ARBA00022777"/>
    </source>
</evidence>
<dbReference type="SMART" id="SM00220">
    <property type="entry name" value="S_TKc"/>
    <property type="match status" value="1"/>
</dbReference>
<evidence type="ECO:0000256" key="3">
    <source>
        <dbReference type="ARBA" id="ARBA00022741"/>
    </source>
</evidence>
<keyword evidence="1" id="KW-0723">Serine/threonine-protein kinase</keyword>
<dbReference type="SUPFAM" id="SSF56112">
    <property type="entry name" value="Protein kinase-like (PK-like)"/>
    <property type="match status" value="1"/>
</dbReference>
<reference evidence="7" key="1">
    <citation type="submission" date="2013-12" db="EMBL/GenBank/DDBJ databases">
        <title>The Genome Sequence of Aphanomyces invadans NJM9701.</title>
        <authorList>
            <consortium name="The Broad Institute Genomics Platform"/>
            <person name="Russ C."/>
            <person name="Tyler B."/>
            <person name="van West P."/>
            <person name="Dieguez-Uribeondo J."/>
            <person name="Young S.K."/>
            <person name="Zeng Q."/>
            <person name="Gargeya S."/>
            <person name="Fitzgerald M."/>
            <person name="Abouelleil A."/>
            <person name="Alvarado L."/>
            <person name="Chapman S.B."/>
            <person name="Gainer-Dewar J."/>
            <person name="Goldberg J."/>
            <person name="Griggs A."/>
            <person name="Gujja S."/>
            <person name="Hansen M."/>
            <person name="Howarth C."/>
            <person name="Imamovic A."/>
            <person name="Ireland A."/>
            <person name="Larimer J."/>
            <person name="McCowan C."/>
            <person name="Murphy C."/>
            <person name="Pearson M."/>
            <person name="Poon T.W."/>
            <person name="Priest M."/>
            <person name="Roberts A."/>
            <person name="Saif S."/>
            <person name="Shea T."/>
            <person name="Sykes S."/>
            <person name="Wortman J."/>
            <person name="Nusbaum C."/>
            <person name="Birren B."/>
        </authorList>
    </citation>
    <scope>NUCLEOTIDE SEQUENCE [LARGE SCALE GENOMIC DNA]</scope>
    <source>
        <strain evidence="7">NJM9701</strain>
    </source>
</reference>
<dbReference type="PANTHER" id="PTHR11584:SF369">
    <property type="entry name" value="MITOGEN-ACTIVATED PROTEIN KINASE KINASE KINASE 19-RELATED"/>
    <property type="match status" value="1"/>
</dbReference>